<dbReference type="AlphaFoldDB" id="A0A2V1HTG3"/>
<organism evidence="2 3">
    <name type="scientific">Amnibacterium flavum</name>
    <dbReference type="NCBI Taxonomy" id="2173173"/>
    <lineage>
        <taxon>Bacteria</taxon>
        <taxon>Bacillati</taxon>
        <taxon>Actinomycetota</taxon>
        <taxon>Actinomycetes</taxon>
        <taxon>Micrococcales</taxon>
        <taxon>Microbacteriaceae</taxon>
        <taxon>Amnibacterium</taxon>
    </lineage>
</organism>
<evidence type="ECO:0000313" key="3">
    <source>
        <dbReference type="Proteomes" id="UP000244893"/>
    </source>
</evidence>
<dbReference type="EMBL" id="QEOP01000001">
    <property type="protein sequence ID" value="PVZ95853.1"/>
    <property type="molecule type" value="Genomic_DNA"/>
</dbReference>
<comment type="caution">
    <text evidence="2">The sequence shown here is derived from an EMBL/GenBank/DDBJ whole genome shotgun (WGS) entry which is preliminary data.</text>
</comment>
<keyword evidence="1" id="KW-0472">Membrane</keyword>
<dbReference type="Proteomes" id="UP000244893">
    <property type="component" value="Unassembled WGS sequence"/>
</dbReference>
<evidence type="ECO:0000313" key="2">
    <source>
        <dbReference type="EMBL" id="PVZ95853.1"/>
    </source>
</evidence>
<proteinExistence type="predicted"/>
<keyword evidence="1" id="KW-0812">Transmembrane</keyword>
<feature type="transmembrane region" description="Helical" evidence="1">
    <location>
        <begin position="189"/>
        <end position="206"/>
    </location>
</feature>
<feature type="transmembrane region" description="Helical" evidence="1">
    <location>
        <begin position="55"/>
        <end position="74"/>
    </location>
</feature>
<feature type="transmembrane region" description="Helical" evidence="1">
    <location>
        <begin position="314"/>
        <end position="333"/>
    </location>
</feature>
<feature type="transmembrane region" description="Helical" evidence="1">
    <location>
        <begin position="136"/>
        <end position="158"/>
    </location>
</feature>
<feature type="transmembrane region" description="Helical" evidence="1">
    <location>
        <begin position="340"/>
        <end position="359"/>
    </location>
</feature>
<feature type="transmembrane region" description="Helical" evidence="1">
    <location>
        <begin position="288"/>
        <end position="308"/>
    </location>
</feature>
<keyword evidence="1" id="KW-1133">Transmembrane helix</keyword>
<feature type="transmembrane region" description="Helical" evidence="1">
    <location>
        <begin position="218"/>
        <end position="241"/>
    </location>
</feature>
<feature type="transmembrane region" description="Helical" evidence="1">
    <location>
        <begin position="379"/>
        <end position="398"/>
    </location>
</feature>
<reference evidence="2 3" key="1">
    <citation type="submission" date="2018-05" db="EMBL/GenBank/DDBJ databases">
        <title>Amnibacterium sp. M8JJ-5, whole genome shotgun sequence.</title>
        <authorList>
            <person name="Tuo L."/>
        </authorList>
    </citation>
    <scope>NUCLEOTIDE SEQUENCE [LARGE SCALE GENOMIC DNA]</scope>
    <source>
        <strain evidence="2 3">M8JJ-5</strain>
    </source>
</reference>
<protein>
    <submittedName>
        <fullName evidence="2">Uncharacterized protein</fullName>
    </submittedName>
</protein>
<evidence type="ECO:0000256" key="1">
    <source>
        <dbReference type="SAM" id="Phobius"/>
    </source>
</evidence>
<accession>A0A2V1HTG3</accession>
<name>A0A2V1HTG3_9MICO</name>
<keyword evidence="3" id="KW-1185">Reference proteome</keyword>
<gene>
    <name evidence="2" type="ORF">DDQ50_05155</name>
</gene>
<sequence>MSAPRLSPQSDRGAIMTTLSRVSHISAIVSTRAEIGRRWLFGLSNPQDDRRPTRLPLLLFALLPPLYLAHQVIFSPRFVLGGEMWAEMATNYYANAESSSLRTQLLATDAGYIPLPQRIVGLVGNFLDLPPTSIPYFYTFTALILSAMVVGVIVLPAFRPVIASDVLRFLIAAACLMVIDFEVRTYINFTYLVVVPVAFLAALALVQPRRNVPAWAWLTPLFLVSKPAVLTVLPAVVAAGLLSRGRFRRIMIVSLLAGAGQVVRLALSARSGGSLLQTDADSTLIDKVWAAVIYTLGFLPRFLLGAITPFPIEWLPLIGLGLLALVFACVLGLRSRAGALVLVGVSLVAATMLLNAVSFPNWFVPDGSFLSLGGYDRRVIVAVFGAIVIVGGIVSQIVEARPVRSLIATLLAATRHSWNEAGVPTTIRTVSVAVFVVWFVATGWGTYASRISQPLTAPLGDVLQWQEVAPELTTADPVVCIPVAPFGWPAYGRGCQMLYGSVTAGVGMKPVPQERNGLYVLDLDIPDEVADRSVAAIALIAQAADVTGDVDAKLVLTRSDGDETVISADEDLPPAGGTVFFASRPAVLTADVMSARVEFTAPVRVGWVATADGEQEVKALWMGQ</sequence>